<evidence type="ECO:0000313" key="5">
    <source>
        <dbReference type="Proteomes" id="UP000189735"/>
    </source>
</evidence>
<dbReference type="PANTHER" id="PTHR43798:SF31">
    <property type="entry name" value="AB HYDROLASE SUPERFAMILY PROTEIN YCLE"/>
    <property type="match status" value="1"/>
</dbReference>
<dbReference type="InterPro" id="IPR050266">
    <property type="entry name" value="AB_hydrolase_sf"/>
</dbReference>
<name>A0A1T4YM03_9MICO</name>
<evidence type="ECO:0000259" key="3">
    <source>
        <dbReference type="Pfam" id="PF12697"/>
    </source>
</evidence>
<evidence type="ECO:0000313" key="4">
    <source>
        <dbReference type="EMBL" id="SKB02786.1"/>
    </source>
</evidence>
<feature type="region of interest" description="Disordered" evidence="2">
    <location>
        <begin position="267"/>
        <end position="288"/>
    </location>
</feature>
<dbReference type="PANTHER" id="PTHR43798">
    <property type="entry name" value="MONOACYLGLYCEROL LIPASE"/>
    <property type="match status" value="1"/>
</dbReference>
<evidence type="ECO:0000256" key="2">
    <source>
        <dbReference type="SAM" id="MobiDB-lite"/>
    </source>
</evidence>
<sequence length="330" mass="36401">MSASRRYEPQTNSSTEVTVDRVYDGDLYVRVSTIGKTGDRPFVLVPGIGVSSNYFERLAPNLNRFGPVHALDLPGFAGVPHPRSALSIRGYADLVGRVIDEFGLVDPIVVGHSMGTQIVSDLASRRPEITTLVLIGPVVNPAERRIPAQAVRFLQSAWHEPGRVKFLAVSSYLLCGFKWFFRVLPRMISFPLEERLPLIQANTLVIRGEHDAVAPRDWVTRVGRLLPHSRSWEMPDSAHSVMHAHAEEVARLCVAFAEHPGTDDDTLRTYDLSADDIPDDEDEKAPADAAKSIAGRLTETVGILADDDETIARGKTMHAESMNDSDKTSR</sequence>
<dbReference type="GO" id="GO:0016020">
    <property type="term" value="C:membrane"/>
    <property type="evidence" value="ECO:0007669"/>
    <property type="project" value="TreeGrafter"/>
</dbReference>
<dbReference type="InterPro" id="IPR029058">
    <property type="entry name" value="AB_hydrolase_fold"/>
</dbReference>
<keyword evidence="1" id="KW-0378">Hydrolase</keyword>
<dbReference type="Proteomes" id="UP000189735">
    <property type="component" value="Unassembled WGS sequence"/>
</dbReference>
<dbReference type="InterPro" id="IPR000073">
    <property type="entry name" value="AB_hydrolase_1"/>
</dbReference>
<dbReference type="AlphaFoldDB" id="A0A1T4YM03"/>
<accession>A0A1T4YM03</accession>
<reference evidence="5" key="1">
    <citation type="submission" date="2017-02" db="EMBL/GenBank/DDBJ databases">
        <authorList>
            <person name="Varghese N."/>
            <person name="Submissions S."/>
        </authorList>
    </citation>
    <scope>NUCLEOTIDE SEQUENCE [LARGE SCALE GENOMIC DNA]</scope>
    <source>
        <strain evidence="5">VKM Ac-2052</strain>
    </source>
</reference>
<dbReference type="Gene3D" id="3.40.50.1820">
    <property type="entry name" value="alpha/beta hydrolase"/>
    <property type="match status" value="1"/>
</dbReference>
<protein>
    <submittedName>
        <fullName evidence="4">Pimeloyl-ACP methyl ester carboxylesterase</fullName>
    </submittedName>
</protein>
<feature type="domain" description="AB hydrolase-1" evidence="3">
    <location>
        <begin position="42"/>
        <end position="251"/>
    </location>
</feature>
<feature type="compositionally biased region" description="Acidic residues" evidence="2">
    <location>
        <begin position="273"/>
        <end position="283"/>
    </location>
</feature>
<gene>
    <name evidence="4" type="ORF">SAMN06295879_3591</name>
</gene>
<dbReference type="EMBL" id="FUYG01000013">
    <property type="protein sequence ID" value="SKB02786.1"/>
    <property type="molecule type" value="Genomic_DNA"/>
</dbReference>
<evidence type="ECO:0000256" key="1">
    <source>
        <dbReference type="ARBA" id="ARBA00022801"/>
    </source>
</evidence>
<organism evidence="4 5">
    <name type="scientific">Agreia bicolorata</name>
    <dbReference type="NCBI Taxonomy" id="110935"/>
    <lineage>
        <taxon>Bacteria</taxon>
        <taxon>Bacillati</taxon>
        <taxon>Actinomycetota</taxon>
        <taxon>Actinomycetes</taxon>
        <taxon>Micrococcales</taxon>
        <taxon>Microbacteriaceae</taxon>
        <taxon>Agreia</taxon>
    </lineage>
</organism>
<proteinExistence type="predicted"/>
<dbReference type="SUPFAM" id="SSF53474">
    <property type="entry name" value="alpha/beta-Hydrolases"/>
    <property type="match status" value="1"/>
</dbReference>
<dbReference type="Pfam" id="PF12697">
    <property type="entry name" value="Abhydrolase_6"/>
    <property type="match status" value="1"/>
</dbReference>
<dbReference type="GO" id="GO:0016787">
    <property type="term" value="F:hydrolase activity"/>
    <property type="evidence" value="ECO:0007669"/>
    <property type="project" value="UniProtKB-KW"/>
</dbReference>
<dbReference type="RefSeq" id="WP_078715499.1">
    <property type="nucleotide sequence ID" value="NZ_FUYG01000013.1"/>
</dbReference>